<dbReference type="InterPro" id="IPR036638">
    <property type="entry name" value="HLH_DNA-bd_sf"/>
</dbReference>
<keyword evidence="3" id="KW-1185">Reference proteome</keyword>
<sequence length="133" mass="15527">MKMVQFNSIKKSKRSSTQTIARKHLKLHLKRVRDREYARLRDMVPSIASKNKVSKVTVIEEAVKYIDELHRALIERLNSKGLQDGVINEANVKEFVHNMMPQTFFKKDESASCFEKQQKVPTFLLQRRGPKSL</sequence>
<protein>
    <recommendedName>
        <fullName evidence="1">BHLH domain-containing protein</fullName>
    </recommendedName>
</protein>
<gene>
    <name evidence="2" type="ORF">KP79_PYT18949</name>
</gene>
<evidence type="ECO:0000259" key="1">
    <source>
        <dbReference type="PROSITE" id="PS50888"/>
    </source>
</evidence>
<proteinExistence type="predicted"/>
<dbReference type="GO" id="GO:0046983">
    <property type="term" value="F:protein dimerization activity"/>
    <property type="evidence" value="ECO:0007669"/>
    <property type="project" value="InterPro"/>
</dbReference>
<dbReference type="Proteomes" id="UP000242188">
    <property type="component" value="Unassembled WGS sequence"/>
</dbReference>
<reference evidence="2 3" key="1">
    <citation type="journal article" date="2017" name="Nat. Ecol. Evol.">
        <title>Scallop genome provides insights into evolution of bilaterian karyotype and development.</title>
        <authorList>
            <person name="Wang S."/>
            <person name="Zhang J."/>
            <person name="Jiao W."/>
            <person name="Li J."/>
            <person name="Xun X."/>
            <person name="Sun Y."/>
            <person name="Guo X."/>
            <person name="Huan P."/>
            <person name="Dong B."/>
            <person name="Zhang L."/>
            <person name="Hu X."/>
            <person name="Sun X."/>
            <person name="Wang J."/>
            <person name="Zhao C."/>
            <person name="Wang Y."/>
            <person name="Wang D."/>
            <person name="Huang X."/>
            <person name="Wang R."/>
            <person name="Lv J."/>
            <person name="Li Y."/>
            <person name="Zhang Z."/>
            <person name="Liu B."/>
            <person name="Lu W."/>
            <person name="Hui Y."/>
            <person name="Liang J."/>
            <person name="Zhou Z."/>
            <person name="Hou R."/>
            <person name="Li X."/>
            <person name="Liu Y."/>
            <person name="Li H."/>
            <person name="Ning X."/>
            <person name="Lin Y."/>
            <person name="Zhao L."/>
            <person name="Xing Q."/>
            <person name="Dou J."/>
            <person name="Li Y."/>
            <person name="Mao J."/>
            <person name="Guo H."/>
            <person name="Dou H."/>
            <person name="Li T."/>
            <person name="Mu C."/>
            <person name="Jiang W."/>
            <person name="Fu Q."/>
            <person name="Fu X."/>
            <person name="Miao Y."/>
            <person name="Liu J."/>
            <person name="Yu Q."/>
            <person name="Li R."/>
            <person name="Liao H."/>
            <person name="Li X."/>
            <person name="Kong Y."/>
            <person name="Jiang Z."/>
            <person name="Chourrout D."/>
            <person name="Li R."/>
            <person name="Bao Z."/>
        </authorList>
    </citation>
    <scope>NUCLEOTIDE SEQUENCE [LARGE SCALE GENOMIC DNA]</scope>
    <source>
        <strain evidence="2 3">PY_sf001</strain>
    </source>
</reference>
<dbReference type="PROSITE" id="PS50888">
    <property type="entry name" value="BHLH"/>
    <property type="match status" value="1"/>
</dbReference>
<name>A0A210QZW3_MIZYE</name>
<dbReference type="CDD" id="cd11442">
    <property type="entry name" value="bHLH_AtPRE_like"/>
    <property type="match status" value="1"/>
</dbReference>
<dbReference type="Gene3D" id="4.10.280.10">
    <property type="entry name" value="Helix-loop-helix DNA-binding domain"/>
    <property type="match status" value="1"/>
</dbReference>
<organism evidence="2 3">
    <name type="scientific">Mizuhopecten yessoensis</name>
    <name type="common">Japanese scallop</name>
    <name type="synonym">Patinopecten yessoensis</name>
    <dbReference type="NCBI Taxonomy" id="6573"/>
    <lineage>
        <taxon>Eukaryota</taxon>
        <taxon>Metazoa</taxon>
        <taxon>Spiralia</taxon>
        <taxon>Lophotrochozoa</taxon>
        <taxon>Mollusca</taxon>
        <taxon>Bivalvia</taxon>
        <taxon>Autobranchia</taxon>
        <taxon>Pteriomorphia</taxon>
        <taxon>Pectinida</taxon>
        <taxon>Pectinoidea</taxon>
        <taxon>Pectinidae</taxon>
        <taxon>Mizuhopecten</taxon>
    </lineage>
</organism>
<dbReference type="InterPro" id="IPR011598">
    <property type="entry name" value="bHLH_dom"/>
</dbReference>
<dbReference type="SUPFAM" id="SSF47459">
    <property type="entry name" value="HLH, helix-loop-helix DNA-binding domain"/>
    <property type="match status" value="1"/>
</dbReference>
<dbReference type="Pfam" id="PF00010">
    <property type="entry name" value="HLH"/>
    <property type="match status" value="1"/>
</dbReference>
<evidence type="ECO:0000313" key="3">
    <source>
        <dbReference type="Proteomes" id="UP000242188"/>
    </source>
</evidence>
<dbReference type="AlphaFoldDB" id="A0A210QZW3"/>
<feature type="domain" description="BHLH" evidence="1">
    <location>
        <begin position="17"/>
        <end position="69"/>
    </location>
</feature>
<comment type="caution">
    <text evidence="2">The sequence shown here is derived from an EMBL/GenBank/DDBJ whole genome shotgun (WGS) entry which is preliminary data.</text>
</comment>
<dbReference type="EMBL" id="NEDP02001154">
    <property type="protein sequence ID" value="OWF54205.1"/>
    <property type="molecule type" value="Genomic_DNA"/>
</dbReference>
<accession>A0A210QZW3</accession>
<dbReference type="OrthoDB" id="10047910at2759"/>
<evidence type="ECO:0000313" key="2">
    <source>
        <dbReference type="EMBL" id="OWF54205.1"/>
    </source>
</evidence>